<organism evidence="1 2">
    <name type="scientific">Pseudomonas helleri</name>
    <dbReference type="NCBI Taxonomy" id="1608996"/>
    <lineage>
        <taxon>Bacteria</taxon>
        <taxon>Pseudomonadati</taxon>
        <taxon>Pseudomonadota</taxon>
        <taxon>Gammaproteobacteria</taxon>
        <taxon>Pseudomonadales</taxon>
        <taxon>Pseudomonadaceae</taxon>
        <taxon>Pseudomonas</taxon>
    </lineage>
</organism>
<proteinExistence type="predicted"/>
<name>A0A6A7ZFP6_9PSED</name>
<comment type="caution">
    <text evidence="1">The sequence shown here is derived from an EMBL/GenBank/DDBJ whole genome shotgun (WGS) entry which is preliminary data.</text>
</comment>
<accession>A0A6A7ZFP6</accession>
<evidence type="ECO:0000313" key="2">
    <source>
        <dbReference type="Proteomes" id="UP000466863"/>
    </source>
</evidence>
<dbReference type="RefSeq" id="WP_153333444.1">
    <property type="nucleotide sequence ID" value="NZ_CP181271.1"/>
</dbReference>
<gene>
    <name evidence="1" type="ORF">GHO28_20665</name>
</gene>
<dbReference type="AlphaFoldDB" id="A0A6A7ZFP6"/>
<protein>
    <submittedName>
        <fullName evidence="1">Uncharacterized protein</fullName>
    </submittedName>
</protein>
<reference evidence="1 2" key="1">
    <citation type="submission" date="2019-10" db="EMBL/GenBank/DDBJ databases">
        <title>Evaluation of single-gene subtyping targets for Pseudomonas.</title>
        <authorList>
            <person name="Reichler S.J."/>
            <person name="Orsi R.H."/>
            <person name="Wiedmann M."/>
            <person name="Martin N.H."/>
            <person name="Murphy S.I."/>
        </authorList>
    </citation>
    <scope>NUCLEOTIDE SEQUENCE [LARGE SCALE GENOMIC DNA]</scope>
    <source>
        <strain evidence="1 2">FSL R10-1876</strain>
    </source>
</reference>
<dbReference type="EMBL" id="WIVV01000121">
    <property type="protein sequence ID" value="MQU44904.1"/>
    <property type="molecule type" value="Genomic_DNA"/>
</dbReference>
<sequence>MTSKTKAQKPTLIHPRKSTQGLPAPTTPDLPNNTLSIGSGQGEFEVHLKTHLYKDDYLTFYFQTYDAKGNKGSLWYLGHGIPLEDTDHISFKVVSEVFKPVIGGTVVISYSVAGTAGPSAEHTITVVA</sequence>
<dbReference type="Proteomes" id="UP000466863">
    <property type="component" value="Unassembled WGS sequence"/>
</dbReference>
<evidence type="ECO:0000313" key="1">
    <source>
        <dbReference type="EMBL" id="MQU44904.1"/>
    </source>
</evidence>